<feature type="domain" description="Heterokaryon incompatibility" evidence="2">
    <location>
        <begin position="243"/>
        <end position="379"/>
    </location>
</feature>
<feature type="region of interest" description="Disordered" evidence="1">
    <location>
        <begin position="1"/>
        <end position="21"/>
    </location>
</feature>
<dbReference type="Proteomes" id="UP000813461">
    <property type="component" value="Unassembled WGS sequence"/>
</dbReference>
<dbReference type="AlphaFoldDB" id="A0A8K0RD48"/>
<sequence length="503" mass="56775">MTSTTRRRQPRRKAKQHLSRSSIYHRTVQGATASSSLDHQTITSRTGPRLCARCQHIDFRAIFTTQKGLVPPDDGRFIMYLDQSLHDPSCRACNLFEKVACSERLGIDASLYHLRVFSVESLFEVKQATTQMPHAVALAVLPGKEGRKHDNWRRYYLEGGLVLANSLAPSAYPAKENGRILEVAALKISEVNYGCCKAWIEDCINLHGRLCTATKEPRRFSIPLTCIDCNTNEIKHISNNDRYAALSYVWGATTGNISKQDYGHVLVHASQTIQDAMQVVRRLGIRYLWVDQYCVDQQNHDIKNIQIAEMDRVYAGAHVTIVAAAGSNAEYGLPGVSRVRSYAQPTLAVDDLELGSSLPFLARVMKNTTWSTRAWTYQEAVLSRRCLFFTEYQVYYTCHQMTRCEAVRINEPMSPDEDTTEPTLSTMNAIMFRESQWDHDGSLHNFTRHVAEYTKRSLKYSSDILNAFRGLLSRSSVYNFCGIPIESDPNSANFGVAFAIGLD</sequence>
<protein>
    <submittedName>
        <fullName evidence="3">Heterokaryon incompatibility protein-domain-containing protein</fullName>
    </submittedName>
</protein>
<dbReference type="PANTHER" id="PTHR33112">
    <property type="entry name" value="DOMAIN PROTEIN, PUTATIVE-RELATED"/>
    <property type="match status" value="1"/>
</dbReference>
<gene>
    <name evidence="3" type="ORF">FB567DRAFT_237438</name>
</gene>
<comment type="caution">
    <text evidence="3">The sequence shown here is derived from an EMBL/GenBank/DDBJ whole genome shotgun (WGS) entry which is preliminary data.</text>
</comment>
<dbReference type="Pfam" id="PF06985">
    <property type="entry name" value="HET"/>
    <property type="match status" value="1"/>
</dbReference>
<feature type="compositionally biased region" description="Basic residues" evidence="1">
    <location>
        <begin position="1"/>
        <end position="18"/>
    </location>
</feature>
<organism evidence="3 4">
    <name type="scientific">Paraphoma chrysanthemicola</name>
    <dbReference type="NCBI Taxonomy" id="798071"/>
    <lineage>
        <taxon>Eukaryota</taxon>
        <taxon>Fungi</taxon>
        <taxon>Dikarya</taxon>
        <taxon>Ascomycota</taxon>
        <taxon>Pezizomycotina</taxon>
        <taxon>Dothideomycetes</taxon>
        <taxon>Pleosporomycetidae</taxon>
        <taxon>Pleosporales</taxon>
        <taxon>Pleosporineae</taxon>
        <taxon>Phaeosphaeriaceae</taxon>
        <taxon>Paraphoma</taxon>
    </lineage>
</organism>
<evidence type="ECO:0000313" key="4">
    <source>
        <dbReference type="Proteomes" id="UP000813461"/>
    </source>
</evidence>
<accession>A0A8K0RD48</accession>
<evidence type="ECO:0000259" key="2">
    <source>
        <dbReference type="Pfam" id="PF06985"/>
    </source>
</evidence>
<proteinExistence type="predicted"/>
<evidence type="ECO:0000313" key="3">
    <source>
        <dbReference type="EMBL" id="KAH7092423.1"/>
    </source>
</evidence>
<dbReference type="PANTHER" id="PTHR33112:SF1">
    <property type="entry name" value="HETEROKARYON INCOMPATIBILITY DOMAIN-CONTAINING PROTEIN"/>
    <property type="match status" value="1"/>
</dbReference>
<keyword evidence="4" id="KW-1185">Reference proteome</keyword>
<dbReference type="InterPro" id="IPR010730">
    <property type="entry name" value="HET"/>
</dbReference>
<evidence type="ECO:0000256" key="1">
    <source>
        <dbReference type="SAM" id="MobiDB-lite"/>
    </source>
</evidence>
<dbReference type="OrthoDB" id="5428863at2759"/>
<name>A0A8K0RD48_9PLEO</name>
<dbReference type="EMBL" id="JAGMVJ010000003">
    <property type="protein sequence ID" value="KAH7092423.1"/>
    <property type="molecule type" value="Genomic_DNA"/>
</dbReference>
<reference evidence="3" key="1">
    <citation type="journal article" date="2021" name="Nat. Commun.">
        <title>Genetic determinants of endophytism in the Arabidopsis root mycobiome.</title>
        <authorList>
            <person name="Mesny F."/>
            <person name="Miyauchi S."/>
            <person name="Thiergart T."/>
            <person name="Pickel B."/>
            <person name="Atanasova L."/>
            <person name="Karlsson M."/>
            <person name="Huettel B."/>
            <person name="Barry K.W."/>
            <person name="Haridas S."/>
            <person name="Chen C."/>
            <person name="Bauer D."/>
            <person name="Andreopoulos W."/>
            <person name="Pangilinan J."/>
            <person name="LaButti K."/>
            <person name="Riley R."/>
            <person name="Lipzen A."/>
            <person name="Clum A."/>
            <person name="Drula E."/>
            <person name="Henrissat B."/>
            <person name="Kohler A."/>
            <person name="Grigoriev I.V."/>
            <person name="Martin F.M."/>
            <person name="Hacquard S."/>
        </authorList>
    </citation>
    <scope>NUCLEOTIDE SEQUENCE</scope>
    <source>
        <strain evidence="3">MPI-SDFR-AT-0120</strain>
    </source>
</reference>